<keyword evidence="2" id="KW-1185">Reference proteome</keyword>
<accession>A0A2P7EHU6</accession>
<dbReference type="Proteomes" id="UP000240206">
    <property type="component" value="Unassembled WGS sequence"/>
</dbReference>
<comment type="caution">
    <text evidence="1">The sequence shown here is derived from an EMBL/GenBank/DDBJ whole genome shotgun (WGS) entry which is preliminary data.</text>
</comment>
<dbReference type="RefSeq" id="WP_106498794.1">
    <property type="nucleotide sequence ID" value="NZ_PXVC01000002.1"/>
</dbReference>
<protein>
    <submittedName>
        <fullName evidence="1">Uncharacterized protein</fullName>
    </submittedName>
</protein>
<dbReference type="EMBL" id="PXVC01000002">
    <property type="protein sequence ID" value="PSI02783.1"/>
    <property type="molecule type" value="Genomic_DNA"/>
</dbReference>
<sequence length="60" mass="6629">MKFFCCFDQEGTLIARCQTMADVEVLKSLGRPVAKVVEMEPGEAVVCRVTDTPASYNEDV</sequence>
<reference evidence="2" key="1">
    <citation type="submission" date="2018-03" db="EMBL/GenBank/DDBJ databases">
        <title>Ecological and genomic features of two cosmopolitan and abundant freshwater picocyanobacteria.</title>
        <authorList>
            <person name="Cabello-Yeves P.J."/>
            <person name="Picazo A."/>
            <person name="Camacho A."/>
            <person name="Callieri C."/>
            <person name="Rosselli R."/>
            <person name="Roda-Garcia J."/>
            <person name="Coutinho F.H."/>
            <person name="Rodriguez-Valera F."/>
        </authorList>
    </citation>
    <scope>NUCLEOTIDE SEQUENCE [LARGE SCALE GENOMIC DNA]</scope>
    <source>
        <strain evidence="2">Tous</strain>
    </source>
</reference>
<evidence type="ECO:0000313" key="2">
    <source>
        <dbReference type="Proteomes" id="UP000240206"/>
    </source>
</evidence>
<proteinExistence type="predicted"/>
<dbReference type="AlphaFoldDB" id="A0A2P7EHU6"/>
<evidence type="ECO:0000313" key="1">
    <source>
        <dbReference type="EMBL" id="PSI02783.1"/>
    </source>
</evidence>
<gene>
    <name evidence="1" type="ORF">C7K08_01050</name>
</gene>
<name>A0A2P7EHU6_9SYNE</name>
<organism evidence="1 2">
    <name type="scientific">Synechococcus lacustris str. Tous</name>
    <dbReference type="NCBI Taxonomy" id="1910958"/>
    <lineage>
        <taxon>Bacteria</taxon>
        <taxon>Bacillati</taxon>
        <taxon>Cyanobacteriota</taxon>
        <taxon>Cyanophyceae</taxon>
        <taxon>Synechococcales</taxon>
        <taxon>Synechococcaceae</taxon>
        <taxon>Synechococcus</taxon>
    </lineage>
</organism>